<reference evidence="3" key="3">
    <citation type="journal article" date="2012" name="PLoS Pathog.">
        <title>Comparative genomics of the apicomplexan parasites Toxoplasma gondii and Neospora caninum: Coccidia differing in host range and transmission strategy.</title>
        <authorList>
            <person name="Reid A.J."/>
            <person name="Vermont S.J."/>
            <person name="Cotton J.A."/>
            <person name="Harris D."/>
            <person name="Hill-Cawthorne G.A."/>
            <person name="Konen-Waisman S."/>
            <person name="Latham S.M."/>
            <person name="Mourier T."/>
            <person name="Norton R."/>
            <person name="Quail M.A."/>
            <person name="Sanders M."/>
            <person name="Shanmugam D."/>
            <person name="Sohal A."/>
            <person name="Wasmuth J.D."/>
            <person name="Brunk B."/>
            <person name="Grigg M.E."/>
            <person name="Howard J.C."/>
            <person name="Parkinson J."/>
            <person name="Roos D.S."/>
            <person name="Trees A.J."/>
            <person name="Berriman M."/>
            <person name="Pain A."/>
            <person name="Wastling J.M."/>
        </authorList>
    </citation>
    <scope>NUCLEOTIDE SEQUENCE [LARGE SCALE GENOMIC DNA]</scope>
    <source>
        <strain evidence="3">Liverpool</strain>
    </source>
</reference>
<keyword evidence="3" id="KW-1185">Reference proteome</keyword>
<dbReference type="GeneID" id="13444884"/>
<dbReference type="eggNOG" id="ENOG502SY03">
    <property type="taxonomic scope" value="Eukaryota"/>
</dbReference>
<dbReference type="EMBL" id="LN714482">
    <property type="protein sequence ID" value="CEL66616.1"/>
    <property type="molecule type" value="Genomic_DNA"/>
</dbReference>
<reference evidence="2" key="4">
    <citation type="journal article" date="2015" name="PLoS ONE">
        <title>Comprehensive Evaluation of Toxoplasma gondii VEG and Neospora caninum LIV Genomes with Tachyzoite Stage Transcriptome and Proteome Defines Novel Transcript Features.</title>
        <authorList>
            <person name="Ramaprasad A."/>
            <person name="Mourier T."/>
            <person name="Naeem R."/>
            <person name="Malas T.B."/>
            <person name="Moussa E."/>
            <person name="Panigrahi A."/>
            <person name="Vermont S.J."/>
            <person name="Otto T.D."/>
            <person name="Wastling J."/>
            <person name="Pain A."/>
        </authorList>
    </citation>
    <scope>NUCLEOTIDE SEQUENCE</scope>
    <source>
        <strain evidence="2">Liverpool</strain>
    </source>
</reference>
<reference evidence="1" key="2">
    <citation type="submission" date="2011-03" db="EMBL/GenBank/DDBJ databases">
        <title>Comparative genomics and transcriptomics of Neospora caninum and Toxoplasma gondii.</title>
        <authorList>
            <person name="Reid A.J."/>
            <person name="Sohal A."/>
            <person name="Harris D."/>
            <person name="Quail M."/>
            <person name="Sanders M."/>
            <person name="Berriman M."/>
            <person name="Wastling J.M."/>
            <person name="Pain A."/>
        </authorList>
    </citation>
    <scope>NUCLEOTIDE SEQUENCE</scope>
    <source>
        <strain evidence="1">Liverpool</strain>
    </source>
</reference>
<reference evidence="1" key="1">
    <citation type="submission" date="2011-02" db="EMBL/GenBank/DDBJ databases">
        <authorList>
            <person name="Aslett M."/>
        </authorList>
    </citation>
    <scope>NUCLEOTIDE SEQUENCE</scope>
    <source>
        <strain evidence="1">Liverpool</strain>
    </source>
</reference>
<evidence type="ECO:0000313" key="3">
    <source>
        <dbReference type="Proteomes" id="UP000007494"/>
    </source>
</evidence>
<dbReference type="OrthoDB" id="364773at2759"/>
<organism evidence="1 3">
    <name type="scientific">Neospora caninum (strain Liverpool)</name>
    <dbReference type="NCBI Taxonomy" id="572307"/>
    <lineage>
        <taxon>Eukaryota</taxon>
        <taxon>Sar</taxon>
        <taxon>Alveolata</taxon>
        <taxon>Apicomplexa</taxon>
        <taxon>Conoidasida</taxon>
        <taxon>Coccidia</taxon>
        <taxon>Eucoccidiorida</taxon>
        <taxon>Eimeriorina</taxon>
        <taxon>Sarcocystidae</taxon>
        <taxon>Neospora</taxon>
    </lineage>
</organism>
<dbReference type="InParanoid" id="F0VFZ5"/>
<dbReference type="FunCoup" id="F0VFZ5">
    <property type="interactions" value="10"/>
</dbReference>
<proteinExistence type="predicted"/>
<accession>F0VFZ5</accession>
<dbReference type="EMBL" id="FR823389">
    <property type="protein sequence ID" value="CBZ52639.1"/>
    <property type="molecule type" value="Genomic_DNA"/>
</dbReference>
<protein>
    <submittedName>
        <fullName evidence="1">Uncharacterized protein</fullName>
    </submittedName>
</protein>
<dbReference type="VEuPathDB" id="ToxoDB:NCLIV_024270"/>
<dbReference type="RefSeq" id="XP_003882671.1">
    <property type="nucleotide sequence ID" value="XM_003882622.1"/>
</dbReference>
<sequence length="194" mass="22913">MFFLTPAFLGWRTRGFRWDLCQRGRRRWVHINYPPRNRSTVQKLHENHEKLVFVCNGYIDRLDPRLLPERHRKRLERNRRATLTRFDGKLPWSQAVESAIKRTHTPCLAFATVHSHHLLEAFSMEEVVALEKLVPEIREAFKASKAKLPHQEAQDKFTRHVSVDLVGLREDPVSFPFDLKKSARHAKKELDESC</sequence>
<name>F0VFZ5_NEOCL</name>
<dbReference type="AlphaFoldDB" id="F0VFZ5"/>
<dbReference type="Proteomes" id="UP000007494">
    <property type="component" value="Chromosome VIIb"/>
</dbReference>
<dbReference type="OMA" id="SMKETKC"/>
<gene>
    <name evidence="2" type="ORF">BN1204_024270</name>
    <name evidence="1" type="ORF">NCLIV_024270</name>
</gene>
<evidence type="ECO:0000313" key="1">
    <source>
        <dbReference type="EMBL" id="CBZ52639.1"/>
    </source>
</evidence>
<evidence type="ECO:0000313" key="2">
    <source>
        <dbReference type="EMBL" id="CEL66616.1"/>
    </source>
</evidence>